<reference evidence="2 3" key="1">
    <citation type="journal article" date="2016" name="Proc. Natl. Acad. Sci. U.S.A.">
        <title>Comparative genomics of biotechnologically important yeasts.</title>
        <authorList>
            <person name="Riley R."/>
            <person name="Haridas S."/>
            <person name="Wolfe K.H."/>
            <person name="Lopes M.R."/>
            <person name="Hittinger C.T."/>
            <person name="Goeker M."/>
            <person name="Salamov A.A."/>
            <person name="Wisecaver J.H."/>
            <person name="Long T.M."/>
            <person name="Calvey C.H."/>
            <person name="Aerts A.L."/>
            <person name="Barry K.W."/>
            <person name="Choi C."/>
            <person name="Clum A."/>
            <person name="Coughlan A.Y."/>
            <person name="Deshpande S."/>
            <person name="Douglass A.P."/>
            <person name="Hanson S.J."/>
            <person name="Klenk H.-P."/>
            <person name="LaButti K.M."/>
            <person name="Lapidus A."/>
            <person name="Lindquist E.A."/>
            <person name="Lipzen A.M."/>
            <person name="Meier-Kolthoff J.P."/>
            <person name="Ohm R.A."/>
            <person name="Otillar R.P."/>
            <person name="Pangilinan J.L."/>
            <person name="Peng Y."/>
            <person name="Rokas A."/>
            <person name="Rosa C.A."/>
            <person name="Scheuner C."/>
            <person name="Sibirny A.A."/>
            <person name="Slot J.C."/>
            <person name="Stielow J.B."/>
            <person name="Sun H."/>
            <person name="Kurtzman C.P."/>
            <person name="Blackwell M."/>
            <person name="Grigoriev I.V."/>
            <person name="Jeffries T.W."/>
        </authorList>
    </citation>
    <scope>NUCLEOTIDE SEQUENCE [LARGE SCALE GENOMIC DNA]</scope>
    <source>
        <strain evidence="3">ATCC 58044 / CBS 1984 / NCYC 433 / NRRL Y-366-8</strain>
    </source>
</reference>
<name>A0A1E3NUC0_WICAA</name>
<feature type="region of interest" description="Disordered" evidence="1">
    <location>
        <begin position="104"/>
        <end position="135"/>
    </location>
</feature>
<dbReference type="AlphaFoldDB" id="A0A1E3NUC0"/>
<sequence length="224" mass="25467">MSRQVNPNHSAEEFESFNSNYSKYDVSKKSNFQNIYSEEIAIESNTANIFQSINRINQLINHSESLSTEINEKFAELQLVNQDVEENLKNISIPKTIPTTIHYDSKPKNQYLPTPTDDYDLGKPSIGTTDPYDIPSSPDLSFNGGGSDIDEVEIEINDKISRMVEKDYNSENILKLKNIVNSTFDVLTYGKDDNERLLMNTSDDIKNKSELLIDKLHGLVESFT</sequence>
<gene>
    <name evidence="2" type="ORF">WICANDRAFT_81563</name>
</gene>
<evidence type="ECO:0000313" key="3">
    <source>
        <dbReference type="Proteomes" id="UP000094112"/>
    </source>
</evidence>
<dbReference type="OrthoDB" id="10552735at2759"/>
<accession>A0A1E3NUC0</accession>
<evidence type="ECO:0000256" key="1">
    <source>
        <dbReference type="SAM" id="MobiDB-lite"/>
    </source>
</evidence>
<dbReference type="EMBL" id="KV454215">
    <property type="protein sequence ID" value="ODQ56728.1"/>
    <property type="molecule type" value="Genomic_DNA"/>
</dbReference>
<organism evidence="2 3">
    <name type="scientific">Wickerhamomyces anomalus (strain ATCC 58044 / CBS 1984 / NCYC 433 / NRRL Y-366-8)</name>
    <name type="common">Yeast</name>
    <name type="synonym">Hansenula anomala</name>
    <dbReference type="NCBI Taxonomy" id="683960"/>
    <lineage>
        <taxon>Eukaryota</taxon>
        <taxon>Fungi</taxon>
        <taxon>Dikarya</taxon>
        <taxon>Ascomycota</taxon>
        <taxon>Saccharomycotina</taxon>
        <taxon>Saccharomycetes</taxon>
        <taxon>Phaffomycetales</taxon>
        <taxon>Wickerhamomycetaceae</taxon>
        <taxon>Wickerhamomyces</taxon>
    </lineage>
</organism>
<evidence type="ECO:0000313" key="2">
    <source>
        <dbReference type="EMBL" id="ODQ56728.1"/>
    </source>
</evidence>
<keyword evidence="3" id="KW-1185">Reference proteome</keyword>
<dbReference type="Proteomes" id="UP000094112">
    <property type="component" value="Unassembled WGS sequence"/>
</dbReference>
<proteinExistence type="predicted"/>
<protein>
    <submittedName>
        <fullName evidence="2">Uncharacterized protein</fullName>
    </submittedName>
</protein>
<dbReference type="RefSeq" id="XP_019035935.1">
    <property type="nucleotide sequence ID" value="XM_019185255.1"/>
</dbReference>
<dbReference type="GeneID" id="30202501"/>